<evidence type="ECO:0000256" key="1">
    <source>
        <dbReference type="ARBA" id="ARBA00001946"/>
    </source>
</evidence>
<comment type="caution">
    <text evidence="19">The sequence shown here is derived from an EMBL/GenBank/DDBJ whole genome shotgun (WGS) entry which is preliminary data.</text>
</comment>
<evidence type="ECO:0000259" key="17">
    <source>
        <dbReference type="Pfam" id="PF02772"/>
    </source>
</evidence>
<keyword evidence="6" id="KW-0554">One-carbon metabolism</keyword>
<dbReference type="InterPro" id="IPR022630">
    <property type="entry name" value="S-AdoMet_synt_C"/>
</dbReference>
<dbReference type="GO" id="GO:0005737">
    <property type="term" value="C:cytoplasm"/>
    <property type="evidence" value="ECO:0007669"/>
    <property type="project" value="UniProtKB-SubCell"/>
</dbReference>
<comment type="pathway">
    <text evidence="3">Amino-acid biosynthesis; S-adenosyl-L-methionine biosynthesis; S-adenosyl-L-methionine from L-methionine: step 1/1.</text>
</comment>
<evidence type="ECO:0000256" key="12">
    <source>
        <dbReference type="ARBA" id="ARBA00022958"/>
    </source>
</evidence>
<evidence type="ECO:0000313" key="20">
    <source>
        <dbReference type="Proteomes" id="UP000473648"/>
    </source>
</evidence>
<comment type="subcellular location">
    <subcellularLocation>
        <location evidence="14">Cytoplasm</location>
    </subcellularLocation>
</comment>
<feature type="domain" description="S-adenosylmethionine synthetase C-terminal" evidence="18">
    <location>
        <begin position="263"/>
        <end position="400"/>
    </location>
</feature>
<keyword evidence="12 14" id="KW-0630">Potassium</keyword>
<dbReference type="Pfam" id="PF00438">
    <property type="entry name" value="S-AdoMet_synt_N"/>
    <property type="match status" value="1"/>
</dbReference>
<evidence type="ECO:0000256" key="2">
    <source>
        <dbReference type="ARBA" id="ARBA00001958"/>
    </source>
</evidence>
<evidence type="ECO:0000256" key="13">
    <source>
        <dbReference type="NCBIfam" id="TIGR01034"/>
    </source>
</evidence>
<dbReference type="PROSITE" id="PS00377">
    <property type="entry name" value="ADOMET_SYNTHASE_2"/>
    <property type="match status" value="1"/>
</dbReference>
<evidence type="ECO:0000256" key="8">
    <source>
        <dbReference type="ARBA" id="ARBA00022723"/>
    </source>
</evidence>
<dbReference type="FunFam" id="3.30.300.10:FF:000003">
    <property type="entry name" value="S-adenosylmethionine synthase"/>
    <property type="match status" value="1"/>
</dbReference>
<dbReference type="GO" id="GO:0004478">
    <property type="term" value="F:methionine adenosyltransferase activity"/>
    <property type="evidence" value="ECO:0007669"/>
    <property type="project" value="UniProtKB-UniRule"/>
</dbReference>
<dbReference type="GO" id="GO:0005524">
    <property type="term" value="F:ATP binding"/>
    <property type="evidence" value="ECO:0007669"/>
    <property type="project" value="UniProtKB-KW"/>
</dbReference>
<dbReference type="EC" id="2.5.1.6" evidence="5 13"/>
<evidence type="ECO:0000256" key="4">
    <source>
        <dbReference type="ARBA" id="ARBA00009685"/>
    </source>
</evidence>
<evidence type="ECO:0000259" key="18">
    <source>
        <dbReference type="Pfam" id="PF02773"/>
    </source>
</evidence>
<evidence type="ECO:0000256" key="10">
    <source>
        <dbReference type="ARBA" id="ARBA00022840"/>
    </source>
</evidence>
<comment type="cofactor">
    <cofactor evidence="1">
        <name>Mg(2+)</name>
        <dbReference type="ChEBI" id="CHEBI:18420"/>
    </cofactor>
</comment>
<keyword evidence="10" id="KW-0067">ATP-binding</keyword>
<dbReference type="Pfam" id="PF02772">
    <property type="entry name" value="S-AdoMet_synt_M"/>
    <property type="match status" value="1"/>
</dbReference>
<name>A0A6L5GV20_9FIRM</name>
<accession>A0A6L5GV20</accession>
<keyword evidence="7 19" id="KW-0808">Transferase</keyword>
<dbReference type="InterPro" id="IPR022631">
    <property type="entry name" value="ADOMET_SYNTHASE_CS"/>
</dbReference>
<comment type="similarity">
    <text evidence="4 15">Belongs to the AdoMet synthase family.</text>
</comment>
<feature type="domain" description="S-adenosylmethionine synthetase central" evidence="17">
    <location>
        <begin position="145"/>
        <end position="261"/>
    </location>
</feature>
<dbReference type="PANTHER" id="PTHR11964">
    <property type="entry name" value="S-ADENOSYLMETHIONINE SYNTHETASE"/>
    <property type="match status" value="1"/>
</dbReference>
<reference evidence="19" key="1">
    <citation type="journal article" date="2020" name="Appl. Environ. Microbiol.">
        <title>Medium-Chain Fatty Acid Synthesis by 'Candidatus Weimeria bifida' gen. nov., sp. nov., and 'Candidatus Pseudoramibacter fermentans' sp. nov.</title>
        <authorList>
            <person name="Scarborough M.J."/>
            <person name="Myers K.S."/>
            <person name="Donohue T.J."/>
            <person name="Noguera D.R."/>
        </authorList>
    </citation>
    <scope>NUCLEOTIDE SEQUENCE</scope>
    <source>
        <strain evidence="19">EUB1.1</strain>
    </source>
</reference>
<sequence>MKRTAESVTEGHPDKLCDQIADGIVDACLAADPESHTAIEVMASKNMLFLAGEISPALLSSGAIQIEAIARKTAAEIGYTSEDVGLDAENCIVMTNVNAQSADINAAVSKEDTIETAKWVGGKVRCKWLPPEDRAPGEHYKVRHVGAGDQGIMYGYATDETKTLMPLPFVLATALSKRLTAVRKDGTLPWLRPDGKSQVTLDGQNRVKSIVLSAQHDPAIELQALQQALVRHVVVPVFEATIGADQITADTQLHINPSGRFVIGGPLGDTGLTGRKLMVDTYGGACHHGGGAFSGKDPTKVDRSGAYMARYLAKNVVACGLAKRCEVALAYAIGREEPEMFEINTFGTAKADEGKIKKMIEQHVSFAVPDIIDGLGLARPIYKQTAAYGHFGKEGLPWEKVDAFVSVKK</sequence>
<dbReference type="GO" id="GO:0006730">
    <property type="term" value="P:one-carbon metabolic process"/>
    <property type="evidence" value="ECO:0007669"/>
    <property type="project" value="UniProtKB-KW"/>
</dbReference>
<dbReference type="GO" id="GO:0046872">
    <property type="term" value="F:metal ion binding"/>
    <property type="evidence" value="ECO:0007669"/>
    <property type="project" value="UniProtKB-KW"/>
</dbReference>
<protein>
    <recommendedName>
        <fullName evidence="5 13">Methionine adenosyltransferase</fullName>
        <ecNumber evidence="5 13">2.5.1.6</ecNumber>
    </recommendedName>
</protein>
<dbReference type="CDD" id="cd18079">
    <property type="entry name" value="S-AdoMet_synt"/>
    <property type="match status" value="1"/>
</dbReference>
<keyword evidence="11 14" id="KW-0460">Magnesium</keyword>
<evidence type="ECO:0000256" key="7">
    <source>
        <dbReference type="ARBA" id="ARBA00022679"/>
    </source>
</evidence>
<dbReference type="PIRSF" id="PIRSF000497">
    <property type="entry name" value="MAT"/>
    <property type="match status" value="1"/>
</dbReference>
<dbReference type="NCBIfam" id="TIGR01034">
    <property type="entry name" value="metK"/>
    <property type="match status" value="1"/>
</dbReference>
<dbReference type="InterPro" id="IPR022636">
    <property type="entry name" value="S-AdoMet_synthetase_sfam"/>
</dbReference>
<dbReference type="AlphaFoldDB" id="A0A6L5GV20"/>
<evidence type="ECO:0000256" key="14">
    <source>
        <dbReference type="RuleBase" id="RU000542"/>
    </source>
</evidence>
<comment type="subunit">
    <text evidence="14">Homotetramer.</text>
</comment>
<dbReference type="InterPro" id="IPR022629">
    <property type="entry name" value="S-AdoMet_synt_central"/>
</dbReference>
<evidence type="ECO:0000256" key="11">
    <source>
        <dbReference type="ARBA" id="ARBA00022842"/>
    </source>
</evidence>
<evidence type="ECO:0000313" key="19">
    <source>
        <dbReference type="EMBL" id="MQM73676.1"/>
    </source>
</evidence>
<dbReference type="Pfam" id="PF02773">
    <property type="entry name" value="S-AdoMet_synt_C"/>
    <property type="match status" value="1"/>
</dbReference>
<evidence type="ECO:0000256" key="6">
    <source>
        <dbReference type="ARBA" id="ARBA00022563"/>
    </source>
</evidence>
<feature type="domain" description="S-adenosylmethionine synthetase N-terminal" evidence="16">
    <location>
        <begin position="4"/>
        <end position="102"/>
    </location>
</feature>
<evidence type="ECO:0000256" key="5">
    <source>
        <dbReference type="ARBA" id="ARBA00012828"/>
    </source>
</evidence>
<evidence type="ECO:0000256" key="9">
    <source>
        <dbReference type="ARBA" id="ARBA00022741"/>
    </source>
</evidence>
<dbReference type="SUPFAM" id="SSF55973">
    <property type="entry name" value="S-adenosylmethionine synthetase"/>
    <property type="match status" value="3"/>
</dbReference>
<comment type="cofactor">
    <cofactor evidence="2">
        <name>K(+)</name>
        <dbReference type="ChEBI" id="CHEBI:29103"/>
    </cofactor>
</comment>
<dbReference type="UniPathway" id="UPA00315">
    <property type="reaction ID" value="UER00080"/>
</dbReference>
<evidence type="ECO:0000259" key="16">
    <source>
        <dbReference type="Pfam" id="PF00438"/>
    </source>
</evidence>
<keyword evidence="8 14" id="KW-0479">Metal-binding</keyword>
<dbReference type="EMBL" id="VOGB01000005">
    <property type="protein sequence ID" value="MQM73676.1"/>
    <property type="molecule type" value="Genomic_DNA"/>
</dbReference>
<evidence type="ECO:0000256" key="3">
    <source>
        <dbReference type="ARBA" id="ARBA00005224"/>
    </source>
</evidence>
<keyword evidence="20" id="KW-1185">Reference proteome</keyword>
<organism evidence="19 20">
    <name type="scientific">Candidatus Pseudoramibacter fermentans</name>
    <dbReference type="NCBI Taxonomy" id="2594427"/>
    <lineage>
        <taxon>Bacteria</taxon>
        <taxon>Bacillati</taxon>
        <taxon>Bacillota</taxon>
        <taxon>Clostridia</taxon>
        <taxon>Eubacteriales</taxon>
        <taxon>Eubacteriaceae</taxon>
        <taxon>Pseudoramibacter</taxon>
    </lineage>
</organism>
<dbReference type="InterPro" id="IPR002133">
    <property type="entry name" value="S-AdoMet_synthetase"/>
</dbReference>
<dbReference type="GO" id="GO:0006556">
    <property type="term" value="P:S-adenosylmethionine biosynthetic process"/>
    <property type="evidence" value="ECO:0007669"/>
    <property type="project" value="UniProtKB-UniRule"/>
</dbReference>
<evidence type="ECO:0000256" key="15">
    <source>
        <dbReference type="RuleBase" id="RU004462"/>
    </source>
</evidence>
<proteinExistence type="inferred from homology"/>
<dbReference type="InterPro" id="IPR022628">
    <property type="entry name" value="S-AdoMet_synt_N"/>
</dbReference>
<dbReference type="Gene3D" id="3.30.300.10">
    <property type="match status" value="3"/>
</dbReference>
<keyword evidence="9" id="KW-0547">Nucleotide-binding</keyword>
<dbReference type="PROSITE" id="PS00376">
    <property type="entry name" value="ADOMET_SYNTHASE_1"/>
    <property type="match status" value="1"/>
</dbReference>
<gene>
    <name evidence="19" type="ORF">FRC53_09750</name>
</gene>
<dbReference type="Proteomes" id="UP000473648">
    <property type="component" value="Unassembled WGS sequence"/>
</dbReference>